<dbReference type="AlphaFoldDB" id="A0AA38S8U0"/>
<evidence type="ECO:0000256" key="1">
    <source>
        <dbReference type="SAM" id="MobiDB-lite"/>
    </source>
</evidence>
<keyword evidence="3" id="KW-1185">Reference proteome</keyword>
<dbReference type="Proteomes" id="UP001174691">
    <property type="component" value="Unassembled WGS sequence"/>
</dbReference>
<proteinExistence type="predicted"/>
<gene>
    <name evidence="2" type="ORF">NKR19_g3429</name>
</gene>
<dbReference type="EMBL" id="JANBVN010000038">
    <property type="protein sequence ID" value="KAJ9158315.1"/>
    <property type="molecule type" value="Genomic_DNA"/>
</dbReference>
<reference evidence="2" key="1">
    <citation type="submission" date="2022-07" db="EMBL/GenBank/DDBJ databases">
        <title>Fungi with potential for degradation of polypropylene.</title>
        <authorList>
            <person name="Gostincar C."/>
        </authorList>
    </citation>
    <scope>NUCLEOTIDE SEQUENCE</scope>
    <source>
        <strain evidence="2">EXF-13287</strain>
    </source>
</reference>
<name>A0AA38S8U0_9PEZI</name>
<organism evidence="2 3">
    <name type="scientific">Coniochaeta hoffmannii</name>
    <dbReference type="NCBI Taxonomy" id="91930"/>
    <lineage>
        <taxon>Eukaryota</taxon>
        <taxon>Fungi</taxon>
        <taxon>Dikarya</taxon>
        <taxon>Ascomycota</taxon>
        <taxon>Pezizomycotina</taxon>
        <taxon>Sordariomycetes</taxon>
        <taxon>Sordariomycetidae</taxon>
        <taxon>Coniochaetales</taxon>
        <taxon>Coniochaetaceae</taxon>
        <taxon>Coniochaeta</taxon>
    </lineage>
</organism>
<feature type="region of interest" description="Disordered" evidence="1">
    <location>
        <begin position="1"/>
        <end position="62"/>
    </location>
</feature>
<sequence>MSQPPPEPTNMAPPPPPPPIAQPPRVRRSRSAGAADVGGKMVLAPRAAPPAPLPHDFQIPPPRVHHTVERDPEMERLAKDLIREVAGSKGRIKNLWVEVKTSFWRISRSQYRNPRSDDVNNNIRRFPAFAKRRFTDAEREDILSVVYQNAHRNLDARESQALETLAANASMRRWDLYLWLGERVCATQGTVRT</sequence>
<evidence type="ECO:0000313" key="3">
    <source>
        <dbReference type="Proteomes" id="UP001174691"/>
    </source>
</evidence>
<evidence type="ECO:0000313" key="2">
    <source>
        <dbReference type="EMBL" id="KAJ9158315.1"/>
    </source>
</evidence>
<accession>A0AA38S8U0</accession>
<comment type="caution">
    <text evidence="2">The sequence shown here is derived from an EMBL/GenBank/DDBJ whole genome shotgun (WGS) entry which is preliminary data.</text>
</comment>
<protein>
    <submittedName>
        <fullName evidence="2">Uncharacterized protein</fullName>
    </submittedName>
</protein>
<feature type="compositionally biased region" description="Pro residues" evidence="1">
    <location>
        <begin position="1"/>
        <end position="22"/>
    </location>
</feature>